<sequence length="484" mass="56421">MSGRVTSACLALLFTLTSVSAVQKLNSINDLKKLDFGQSVPKHSLLLLHWFANVVDIDNNNVIYLTFDPRNGDYGSHHYGNYEQLLDPVPQRNIRYYTVGNLNENSNISLPDYVLHSRRGYDGRNRDRIIFRVIEQTAGQQRVDRVYLTQHYETHENRGTMYDRDHTYQITAHLLNEIIQFSVEGDQESLSELRDRFGSNANDHQLRDITNIWGHLACIGLFLFIVIQEKHAPNQRNNRPQRSMKRNEHAIINMPEDGQNARAVGMFPLLVAHRQNIQLEVKTGRNGKARIVWSNIPEHRLKNGVMAVLFESDKDDEARTHELIRNRESGSYDTSVPLNEGLQVRLHKVKTQCCFWKTMGEEICRGPEFQNPKAVNIAGYDAKLQLFAKDGKASARLFVKKTFREWMSEFNKSWVGFYTSPDKDTDQYEWWQWQWATKFRPNYDIEDRSYYVYEYQSGMAIAPGVQVRFITKNKEVKVHTPNWE</sequence>
<dbReference type="InParanoid" id="A0A665VC40"/>
<keyword evidence="1" id="KW-0732">Signal</keyword>
<proteinExistence type="predicted"/>
<keyword evidence="3" id="KW-1185">Reference proteome</keyword>
<reference evidence="2" key="1">
    <citation type="submission" date="2021-04" db="EMBL/GenBank/DDBJ databases">
        <authorList>
            <consortium name="Wellcome Sanger Institute Data Sharing"/>
        </authorList>
    </citation>
    <scope>NUCLEOTIDE SEQUENCE [LARGE SCALE GENOMIC DNA]</scope>
</reference>
<dbReference type="AlphaFoldDB" id="A0A665VC40"/>
<dbReference type="Ensembl" id="ENSENLT00000030172.1">
    <property type="protein sequence ID" value="ENSENLP00000029299.1"/>
    <property type="gene ID" value="ENSENLG00000013079.1"/>
</dbReference>
<evidence type="ECO:0000256" key="1">
    <source>
        <dbReference type="SAM" id="SignalP"/>
    </source>
</evidence>
<evidence type="ECO:0000313" key="3">
    <source>
        <dbReference type="Proteomes" id="UP000472264"/>
    </source>
</evidence>
<dbReference type="PANTHER" id="PTHR38706:SF2">
    <property type="match status" value="1"/>
</dbReference>
<dbReference type="FunCoup" id="A0A665VC40">
    <property type="interactions" value="1"/>
</dbReference>
<reference evidence="2" key="3">
    <citation type="submission" date="2025-09" db="UniProtKB">
        <authorList>
            <consortium name="Ensembl"/>
        </authorList>
    </citation>
    <scope>IDENTIFICATION</scope>
</reference>
<dbReference type="OMA" id="RYRYFTV"/>
<organism evidence="2 3">
    <name type="scientific">Echeneis naucrates</name>
    <name type="common">Live sharksucker</name>
    <dbReference type="NCBI Taxonomy" id="173247"/>
    <lineage>
        <taxon>Eukaryota</taxon>
        <taxon>Metazoa</taxon>
        <taxon>Chordata</taxon>
        <taxon>Craniata</taxon>
        <taxon>Vertebrata</taxon>
        <taxon>Euteleostomi</taxon>
        <taxon>Actinopterygii</taxon>
        <taxon>Neopterygii</taxon>
        <taxon>Teleostei</taxon>
        <taxon>Neoteleostei</taxon>
        <taxon>Acanthomorphata</taxon>
        <taxon>Carangaria</taxon>
        <taxon>Carangiformes</taxon>
        <taxon>Echeneidae</taxon>
        <taxon>Echeneis</taxon>
    </lineage>
</organism>
<dbReference type="Proteomes" id="UP000472264">
    <property type="component" value="Chromosome 8"/>
</dbReference>
<feature type="chain" id="PRO_5025517775" evidence="1">
    <location>
        <begin position="22"/>
        <end position="484"/>
    </location>
</feature>
<evidence type="ECO:0000313" key="2">
    <source>
        <dbReference type="Ensembl" id="ENSENLP00000029299.1"/>
    </source>
</evidence>
<protein>
    <submittedName>
        <fullName evidence="2">Uncharacterized protein</fullName>
    </submittedName>
</protein>
<accession>A0A665VC40</accession>
<dbReference type="PANTHER" id="PTHR38706">
    <property type="entry name" value="SI:CH211-198C19.1-RELATED"/>
    <property type="match status" value="1"/>
</dbReference>
<reference evidence="2" key="2">
    <citation type="submission" date="2025-08" db="UniProtKB">
        <authorList>
            <consortium name="Ensembl"/>
        </authorList>
    </citation>
    <scope>IDENTIFICATION</scope>
</reference>
<name>A0A665VC40_ECHNA</name>
<feature type="signal peptide" evidence="1">
    <location>
        <begin position="1"/>
        <end position="21"/>
    </location>
</feature>